<keyword evidence="6 11" id="KW-0547">Nucleotide-binding</keyword>
<evidence type="ECO:0000256" key="5">
    <source>
        <dbReference type="ARBA" id="ARBA00022723"/>
    </source>
</evidence>
<evidence type="ECO:0000256" key="6">
    <source>
        <dbReference type="ARBA" id="ARBA00022741"/>
    </source>
</evidence>
<dbReference type="HAMAP" id="MF_00228">
    <property type="entry name" value="Thz_kinase"/>
    <property type="match status" value="1"/>
</dbReference>
<comment type="catalytic activity">
    <reaction evidence="1 11">
        <text>5-(2-hydroxyethyl)-4-methylthiazole + ATP = 4-methyl-5-(2-phosphooxyethyl)-thiazole + ADP + H(+)</text>
        <dbReference type="Rhea" id="RHEA:24212"/>
        <dbReference type="ChEBI" id="CHEBI:15378"/>
        <dbReference type="ChEBI" id="CHEBI:17957"/>
        <dbReference type="ChEBI" id="CHEBI:30616"/>
        <dbReference type="ChEBI" id="CHEBI:58296"/>
        <dbReference type="ChEBI" id="CHEBI:456216"/>
        <dbReference type="EC" id="2.7.1.50"/>
    </reaction>
</comment>
<dbReference type="GO" id="GO:0009228">
    <property type="term" value="P:thiamine biosynthetic process"/>
    <property type="evidence" value="ECO:0007669"/>
    <property type="project" value="UniProtKB-KW"/>
</dbReference>
<dbReference type="SUPFAM" id="SSF53613">
    <property type="entry name" value="Ribokinase-like"/>
    <property type="match status" value="1"/>
</dbReference>
<evidence type="ECO:0000256" key="4">
    <source>
        <dbReference type="ARBA" id="ARBA00022679"/>
    </source>
</evidence>
<comment type="function">
    <text evidence="11">Catalyzes the phosphorylation of the hydroxyl group of 4-methyl-5-beta-hydroxyethylthiazole (THZ).</text>
</comment>
<dbReference type="PIRSF" id="PIRSF000513">
    <property type="entry name" value="Thz_kinase"/>
    <property type="match status" value="1"/>
</dbReference>
<dbReference type="GO" id="GO:0005524">
    <property type="term" value="F:ATP binding"/>
    <property type="evidence" value="ECO:0007669"/>
    <property type="project" value="UniProtKB-UniRule"/>
</dbReference>
<keyword evidence="7 11" id="KW-0418">Kinase</keyword>
<dbReference type="Proteomes" id="UP000316562">
    <property type="component" value="Unassembled WGS sequence"/>
</dbReference>
<sequence>MITINDLSKNLELLKKQNPLVHNITNVVVTNVTANALLAIGASPIMAYAKEEIEDIVSISNSLVLNIGTLTKDLIDVMLFAGNCANKKGIPVIFDPVGAGASCLRNDASKEIMANVKLSIIRGNESEIANLSGIKLKTKGVDSSGHVEDKKTLAKELSLKTSSVICVSGKEDVISDGFIVYSVKNGDVLLTKMTGAGCISSSVMGAFASIDNNYLKASLTGAVLVGICGERAALKSILSGSFQLEFFNNLSAFDSNMLLKYARIEEI</sequence>
<feature type="binding site" evidence="11">
    <location>
        <position position="168"/>
    </location>
    <ligand>
        <name>ATP</name>
        <dbReference type="ChEBI" id="CHEBI:30616"/>
    </ligand>
</feature>
<keyword evidence="8 11" id="KW-0067">ATP-binding</keyword>
<evidence type="ECO:0000256" key="1">
    <source>
        <dbReference type="ARBA" id="ARBA00001771"/>
    </source>
</evidence>
<dbReference type="AlphaFoldDB" id="A0A519BH37"/>
<dbReference type="GO" id="GO:0009229">
    <property type="term" value="P:thiamine diphosphate biosynthetic process"/>
    <property type="evidence" value="ECO:0007669"/>
    <property type="project" value="UniProtKB-UniRule"/>
</dbReference>
<evidence type="ECO:0000256" key="11">
    <source>
        <dbReference type="HAMAP-Rule" id="MF_00228"/>
    </source>
</evidence>
<dbReference type="PRINTS" id="PR01099">
    <property type="entry name" value="HYETHTZKNASE"/>
</dbReference>
<dbReference type="EC" id="2.7.1.50" evidence="11"/>
<keyword evidence="10 11" id="KW-0784">Thiamine biosynthesis</keyword>
<keyword evidence="5 11" id="KW-0479">Metal-binding</keyword>
<name>A0A519BH37_ACIG2</name>
<dbReference type="Pfam" id="PF02110">
    <property type="entry name" value="HK"/>
    <property type="match status" value="1"/>
</dbReference>
<protein>
    <recommendedName>
        <fullName evidence="11">Hydroxyethylthiazole kinase</fullName>
        <ecNumber evidence="11">2.7.1.50</ecNumber>
    </recommendedName>
    <alternativeName>
        <fullName evidence="11">4-methyl-5-beta-hydroxyethylthiazole kinase</fullName>
        <shortName evidence="11">TH kinase</shortName>
        <shortName evidence="11">Thz kinase</shortName>
    </alternativeName>
</protein>
<evidence type="ECO:0000256" key="10">
    <source>
        <dbReference type="ARBA" id="ARBA00022977"/>
    </source>
</evidence>
<dbReference type="GO" id="GO:0004417">
    <property type="term" value="F:hydroxyethylthiazole kinase activity"/>
    <property type="evidence" value="ECO:0007669"/>
    <property type="project" value="UniProtKB-UniRule"/>
</dbReference>
<evidence type="ECO:0000313" key="12">
    <source>
        <dbReference type="EMBL" id="RZD16562.1"/>
    </source>
</evidence>
<evidence type="ECO:0000256" key="2">
    <source>
        <dbReference type="ARBA" id="ARBA00001946"/>
    </source>
</evidence>
<evidence type="ECO:0000256" key="3">
    <source>
        <dbReference type="ARBA" id="ARBA00004868"/>
    </source>
</evidence>
<feature type="binding site" evidence="11">
    <location>
        <position position="46"/>
    </location>
    <ligand>
        <name>substrate</name>
    </ligand>
</feature>
<dbReference type="NCBIfam" id="TIGR00694">
    <property type="entry name" value="thiM"/>
    <property type="match status" value="1"/>
</dbReference>
<dbReference type="UniPathway" id="UPA00060">
    <property type="reaction ID" value="UER00139"/>
</dbReference>
<proteinExistence type="inferred from homology"/>
<evidence type="ECO:0000256" key="7">
    <source>
        <dbReference type="ARBA" id="ARBA00022777"/>
    </source>
</evidence>
<comment type="caution">
    <text evidence="12">The sequence shown here is derived from an EMBL/GenBank/DDBJ whole genome shotgun (WGS) entry which is preliminary data.</text>
</comment>
<feature type="binding site" evidence="11">
    <location>
        <position position="122"/>
    </location>
    <ligand>
        <name>ATP</name>
        <dbReference type="ChEBI" id="CHEBI:30616"/>
    </ligand>
</feature>
<dbReference type="Gene3D" id="3.40.1190.20">
    <property type="match status" value="1"/>
</dbReference>
<keyword evidence="4 11" id="KW-0808">Transferase</keyword>
<dbReference type="CDD" id="cd01170">
    <property type="entry name" value="THZ_kinase"/>
    <property type="match status" value="1"/>
</dbReference>
<evidence type="ECO:0000256" key="9">
    <source>
        <dbReference type="ARBA" id="ARBA00022842"/>
    </source>
</evidence>
<reference evidence="12 13" key="1">
    <citation type="journal article" date="2019" name="ISME J.">
        <title>Insights into ecological role of a new deltaproteobacterial order Candidatus Acidulodesulfobacterales by metagenomics and metatranscriptomics.</title>
        <authorList>
            <person name="Tan S."/>
            <person name="Liu J."/>
            <person name="Fang Y."/>
            <person name="Hedlund B.P."/>
            <person name="Lian Z.H."/>
            <person name="Huang L.Y."/>
            <person name="Li J.T."/>
            <person name="Huang L.N."/>
            <person name="Li W.J."/>
            <person name="Jiang H.C."/>
            <person name="Dong H.L."/>
            <person name="Shu W.S."/>
        </authorList>
    </citation>
    <scope>NUCLEOTIDE SEQUENCE [LARGE SCALE GENOMIC DNA]</scope>
    <source>
        <strain evidence="12">AP2</strain>
    </source>
</reference>
<dbReference type="GO" id="GO:0000287">
    <property type="term" value="F:magnesium ion binding"/>
    <property type="evidence" value="ECO:0007669"/>
    <property type="project" value="UniProtKB-UniRule"/>
</dbReference>
<accession>A0A519BH37</accession>
<dbReference type="InterPro" id="IPR000417">
    <property type="entry name" value="Hyethyz_kinase"/>
</dbReference>
<organism evidence="12 13">
    <name type="scientific">Acididesulfobacter guangdongensis</name>
    <dbReference type="NCBI Taxonomy" id="2597225"/>
    <lineage>
        <taxon>Bacteria</taxon>
        <taxon>Deltaproteobacteria</taxon>
        <taxon>Candidatus Acidulodesulfobacterales</taxon>
        <taxon>Candidatus Acididesulfobacter</taxon>
    </lineage>
</organism>
<dbReference type="EMBL" id="SGBC01000002">
    <property type="protein sequence ID" value="RZD16562.1"/>
    <property type="molecule type" value="Genomic_DNA"/>
</dbReference>
<comment type="pathway">
    <text evidence="3 11">Cofactor biosynthesis; thiamine diphosphate biosynthesis; 4-methyl-5-(2-phosphoethyl)-thiazole from 5-(2-hydroxyethyl)-4-methylthiazole: step 1/1.</text>
</comment>
<comment type="similarity">
    <text evidence="11">Belongs to the Thz kinase family.</text>
</comment>
<dbReference type="InterPro" id="IPR029056">
    <property type="entry name" value="Ribokinase-like"/>
</dbReference>
<dbReference type="NCBIfam" id="NF006830">
    <property type="entry name" value="PRK09355.1"/>
    <property type="match status" value="1"/>
</dbReference>
<feature type="binding site" evidence="11">
    <location>
        <position position="195"/>
    </location>
    <ligand>
        <name>substrate</name>
    </ligand>
</feature>
<keyword evidence="9 11" id="KW-0460">Magnesium</keyword>
<comment type="cofactor">
    <cofactor evidence="2 11">
        <name>Mg(2+)</name>
        <dbReference type="ChEBI" id="CHEBI:18420"/>
    </cofactor>
</comment>
<evidence type="ECO:0000256" key="8">
    <source>
        <dbReference type="ARBA" id="ARBA00022840"/>
    </source>
</evidence>
<evidence type="ECO:0000313" key="13">
    <source>
        <dbReference type="Proteomes" id="UP000316562"/>
    </source>
</evidence>
<gene>
    <name evidence="11" type="primary">thiM</name>
    <name evidence="12" type="ORF">EVJ46_06015</name>
</gene>